<dbReference type="AlphaFoldDB" id="A0A0E9VY29"/>
<reference evidence="1" key="1">
    <citation type="submission" date="2014-11" db="EMBL/GenBank/DDBJ databases">
        <authorList>
            <person name="Amaro Gonzalez C."/>
        </authorList>
    </citation>
    <scope>NUCLEOTIDE SEQUENCE</scope>
</reference>
<name>A0A0E9VY29_ANGAN</name>
<sequence length="24" mass="2811">MTMTFICHSNALKKFLVHFKLSIT</sequence>
<accession>A0A0E9VY29</accession>
<evidence type="ECO:0000313" key="1">
    <source>
        <dbReference type="EMBL" id="JAH83049.1"/>
    </source>
</evidence>
<proteinExistence type="predicted"/>
<organism evidence="1">
    <name type="scientific">Anguilla anguilla</name>
    <name type="common">European freshwater eel</name>
    <name type="synonym">Muraena anguilla</name>
    <dbReference type="NCBI Taxonomy" id="7936"/>
    <lineage>
        <taxon>Eukaryota</taxon>
        <taxon>Metazoa</taxon>
        <taxon>Chordata</taxon>
        <taxon>Craniata</taxon>
        <taxon>Vertebrata</taxon>
        <taxon>Euteleostomi</taxon>
        <taxon>Actinopterygii</taxon>
        <taxon>Neopterygii</taxon>
        <taxon>Teleostei</taxon>
        <taxon>Anguilliformes</taxon>
        <taxon>Anguillidae</taxon>
        <taxon>Anguilla</taxon>
    </lineage>
</organism>
<protein>
    <submittedName>
        <fullName evidence="1">Uncharacterized protein</fullName>
    </submittedName>
</protein>
<dbReference type="EMBL" id="GBXM01025528">
    <property type="protein sequence ID" value="JAH83049.1"/>
    <property type="molecule type" value="Transcribed_RNA"/>
</dbReference>
<reference evidence="1" key="2">
    <citation type="journal article" date="2015" name="Fish Shellfish Immunol.">
        <title>Early steps in the European eel (Anguilla anguilla)-Vibrio vulnificus interaction in the gills: Role of the RtxA13 toxin.</title>
        <authorList>
            <person name="Callol A."/>
            <person name="Pajuelo D."/>
            <person name="Ebbesson L."/>
            <person name="Teles M."/>
            <person name="MacKenzie S."/>
            <person name="Amaro C."/>
        </authorList>
    </citation>
    <scope>NUCLEOTIDE SEQUENCE</scope>
</reference>